<evidence type="ECO:0000256" key="3">
    <source>
        <dbReference type="SAM" id="Phobius"/>
    </source>
</evidence>
<evidence type="ECO:0000256" key="1">
    <source>
        <dbReference type="ARBA" id="ARBA00009477"/>
    </source>
</evidence>
<dbReference type="Gene3D" id="1.10.287.470">
    <property type="entry name" value="Helix hairpin bin"/>
    <property type="match status" value="1"/>
</dbReference>
<dbReference type="Pfam" id="PF25917">
    <property type="entry name" value="BSH_RND"/>
    <property type="match status" value="1"/>
</dbReference>
<name>A0A373FSD5_COMTE</name>
<feature type="transmembrane region" description="Helical" evidence="3">
    <location>
        <begin position="6"/>
        <end position="25"/>
    </location>
</feature>
<keyword evidence="6" id="KW-1185">Reference proteome</keyword>
<evidence type="ECO:0000256" key="2">
    <source>
        <dbReference type="SAM" id="Coils"/>
    </source>
</evidence>
<dbReference type="Gene3D" id="2.40.30.170">
    <property type="match status" value="1"/>
</dbReference>
<evidence type="ECO:0000313" key="5">
    <source>
        <dbReference type="EMBL" id="RGE47048.1"/>
    </source>
</evidence>
<dbReference type="Proteomes" id="UP000261948">
    <property type="component" value="Unassembled WGS sequence"/>
</dbReference>
<organism evidence="5 6">
    <name type="scientific">Comamonas testosteroni</name>
    <name type="common">Pseudomonas testosteroni</name>
    <dbReference type="NCBI Taxonomy" id="285"/>
    <lineage>
        <taxon>Bacteria</taxon>
        <taxon>Pseudomonadati</taxon>
        <taxon>Pseudomonadota</taxon>
        <taxon>Betaproteobacteria</taxon>
        <taxon>Burkholderiales</taxon>
        <taxon>Comamonadaceae</taxon>
        <taxon>Comamonas</taxon>
    </lineage>
</organism>
<gene>
    <name evidence="5" type="ORF">DZC30_01215</name>
</gene>
<dbReference type="InterPro" id="IPR006143">
    <property type="entry name" value="RND_pump_MFP"/>
</dbReference>
<evidence type="ECO:0000313" key="6">
    <source>
        <dbReference type="Proteomes" id="UP000261948"/>
    </source>
</evidence>
<feature type="domain" description="Multidrug resistance protein MdtA-like barrel-sandwich hybrid" evidence="4">
    <location>
        <begin position="77"/>
        <end position="206"/>
    </location>
</feature>
<proteinExistence type="inferred from homology"/>
<dbReference type="Gene3D" id="2.40.420.20">
    <property type="match status" value="1"/>
</dbReference>
<protein>
    <submittedName>
        <fullName evidence="5">Efflux RND transporter periplasmic adaptor subunit</fullName>
    </submittedName>
</protein>
<dbReference type="EMBL" id="QURR01000001">
    <property type="protein sequence ID" value="RGE47048.1"/>
    <property type="molecule type" value="Genomic_DNA"/>
</dbReference>
<keyword evidence="3" id="KW-0472">Membrane</keyword>
<dbReference type="InterPro" id="IPR058625">
    <property type="entry name" value="MdtA-like_BSH"/>
</dbReference>
<comment type="similarity">
    <text evidence="1">Belongs to the membrane fusion protein (MFP) (TC 8.A.1) family.</text>
</comment>
<evidence type="ECO:0000259" key="4">
    <source>
        <dbReference type="Pfam" id="PF25917"/>
    </source>
</evidence>
<dbReference type="SUPFAM" id="SSF111369">
    <property type="entry name" value="HlyD-like secretion proteins"/>
    <property type="match status" value="1"/>
</dbReference>
<reference evidence="5 6" key="1">
    <citation type="submission" date="2018-08" db="EMBL/GenBank/DDBJ databases">
        <title>Comamonas testosteroni strain SWCO2.</title>
        <authorList>
            <person name="Jiang N."/>
            <person name="Zhang X.Z."/>
        </authorList>
    </citation>
    <scope>NUCLEOTIDE SEQUENCE [LARGE SCALE GENOMIC DNA]</scope>
    <source>
        <strain evidence="5 6">SWCO2</strain>
    </source>
</reference>
<feature type="coiled-coil region" evidence="2">
    <location>
        <begin position="154"/>
        <end position="181"/>
    </location>
</feature>
<accession>A0A373FSD5</accession>
<keyword evidence="2" id="KW-0175">Coiled coil</keyword>
<keyword evidence="3" id="KW-1133">Transmembrane helix</keyword>
<comment type="caution">
    <text evidence="5">The sequence shown here is derived from an EMBL/GenBank/DDBJ whole genome shotgun (WGS) entry which is preliminary data.</text>
</comment>
<dbReference type="PANTHER" id="PTHR30469">
    <property type="entry name" value="MULTIDRUG RESISTANCE PROTEIN MDTA"/>
    <property type="match status" value="1"/>
</dbReference>
<dbReference type="Gene3D" id="2.40.50.100">
    <property type="match status" value="1"/>
</dbReference>
<keyword evidence="3" id="KW-0812">Transmembrane</keyword>
<dbReference type="GO" id="GO:1990281">
    <property type="term" value="C:efflux pump complex"/>
    <property type="evidence" value="ECO:0007669"/>
    <property type="project" value="TreeGrafter"/>
</dbReference>
<dbReference type="OrthoDB" id="5502471at2"/>
<dbReference type="GO" id="GO:0015562">
    <property type="term" value="F:efflux transmembrane transporter activity"/>
    <property type="evidence" value="ECO:0007669"/>
    <property type="project" value="TreeGrafter"/>
</dbReference>
<sequence length="419" mass="43746">MKSPAHWAIALLVVGLLTIVGWRAFSNQQHKKQAMAASSAPMELPIQIAAHEVLEVAPMQLALTVPVNGTVQAVHSAVVKAYVAGELRGLEVREGDSVKKGQVLARIDATEATARWRQAQQQADASKGQLAIAQRNHDNNAALVQKGFISTTALVTSQANLETARANLAAAQSAADAARKAVSDAVITSPMDGQIAQRFVQSGERVGIEARVVEVVNTAQLEIQAQLAPADSVQVQVGQNALLQVPGASTDLPAVQAKVVRINPSAQTGSRTVAAYLAVDSAITKNNSNLPAVNLRPGLFLQGSIITGNTSQLAVPLSAVRTDKPQPYVQLVRLSQPEAATVSPDRNDQLAARPVLRVVHQSVTLGSQTAHQGATWVQISQGIKAGDKVLAGTAGGLREGTAVEIQAAEAKTDATGGSR</sequence>
<dbReference type="AlphaFoldDB" id="A0A373FSD5"/>
<dbReference type="NCBIfam" id="TIGR01730">
    <property type="entry name" value="RND_mfp"/>
    <property type="match status" value="1"/>
</dbReference>